<feature type="compositionally biased region" description="Basic residues" evidence="2">
    <location>
        <begin position="1"/>
        <end position="11"/>
    </location>
</feature>
<organism evidence="3 4">
    <name type="scientific">Tritrichomonas musculus</name>
    <dbReference type="NCBI Taxonomy" id="1915356"/>
    <lineage>
        <taxon>Eukaryota</taxon>
        <taxon>Metamonada</taxon>
        <taxon>Parabasalia</taxon>
        <taxon>Tritrichomonadida</taxon>
        <taxon>Tritrichomonadidae</taxon>
        <taxon>Tritrichomonas</taxon>
    </lineage>
</organism>
<feature type="coiled-coil region" evidence="1">
    <location>
        <begin position="418"/>
        <end position="445"/>
    </location>
</feature>
<keyword evidence="1" id="KW-0175">Coiled coil</keyword>
<reference evidence="3 4" key="1">
    <citation type="submission" date="2024-04" db="EMBL/GenBank/DDBJ databases">
        <title>Tritrichomonas musculus Genome.</title>
        <authorList>
            <person name="Alves-Ferreira E."/>
            <person name="Grigg M."/>
            <person name="Lorenzi H."/>
            <person name="Galac M."/>
        </authorList>
    </citation>
    <scope>NUCLEOTIDE SEQUENCE [LARGE SCALE GENOMIC DNA]</scope>
    <source>
        <strain evidence="3 4">EAF2021</strain>
    </source>
</reference>
<proteinExistence type="predicted"/>
<name>A0ABR2KCR1_9EUKA</name>
<protein>
    <submittedName>
        <fullName evidence="3">Uncharacterized protein</fullName>
    </submittedName>
</protein>
<dbReference type="EMBL" id="JAPFFF010000005">
    <property type="protein sequence ID" value="KAK8888910.1"/>
    <property type="molecule type" value="Genomic_DNA"/>
</dbReference>
<feature type="region of interest" description="Disordered" evidence="2">
    <location>
        <begin position="1"/>
        <end position="35"/>
    </location>
</feature>
<evidence type="ECO:0000256" key="2">
    <source>
        <dbReference type="SAM" id="MobiDB-lite"/>
    </source>
</evidence>
<comment type="caution">
    <text evidence="3">The sequence shown here is derived from an EMBL/GenBank/DDBJ whole genome shotgun (WGS) entry which is preliminary data.</text>
</comment>
<evidence type="ECO:0000313" key="3">
    <source>
        <dbReference type="EMBL" id="KAK8888910.1"/>
    </source>
</evidence>
<accession>A0ABR2KCR1</accession>
<keyword evidence="4" id="KW-1185">Reference proteome</keyword>
<evidence type="ECO:0000256" key="1">
    <source>
        <dbReference type="SAM" id="Coils"/>
    </source>
</evidence>
<sequence length="711" mass="83069">MKNRRSKKKKNPKDNSGSIDIESPHTLKRNSFGDPFKIPCHQVDKIIDSSPMEETDRSELKNGLLSFYEALKLLLNDIENAKTQTEDQESTVNFIQLMQGWNAYKTDLVNSLKSPKRTDYINFVHNELLKIAVSVDRLLDHPPITPEFRVHGPKLTELLSTQTTNILKMFRKLFDHLLADDQVKIEIIDAARNPLRKLRQELKTKYKFFFLEDKDKPNELYSIFLKYFDRVLKKTQHFSVSHSDEIPIPIQQIDKSLTQLQQLIANPGLQDENDPKALFNLDFTNDSASYIRNNLQMQFDATSSATGLSIYNFNLHVSDGYSQVTGLENFLKNNVSYAGDDQRSIVTSMRDKARLTAKWYKMPLFETLDLTIKKLDERAAMIAARFTEDNIDKQSDFDDLYGEKEELEKQIENALKWTDQSKERLSKQKQKLSSLQRSIDEMMKDFFPNLKTSSNTPLNNLKIDFSNENDAIYQFQKLKSYISRRMNELTFEKEELIEADVIQKTTGSSMFDDEIAITQSIIKQHELMLQQIKELRIENLRIKAENEEIEKENFEKQGQCNDISEKIDILDVKITKLKTKFLKRNKKIEWLSGEVKRLKFENEHMNEIEQKNKEKFEAKIAEINEETKKLTKLSYRLPQVLQDSINKNAEMENVVIPDLSYKIEKLAGILKYQKRQAMIIKQKTKNLQIHALSKEVNRVFKAQKQEDINTD</sequence>
<dbReference type="Proteomes" id="UP001470230">
    <property type="component" value="Unassembled WGS sequence"/>
</dbReference>
<feature type="coiled-coil region" evidence="1">
    <location>
        <begin position="606"/>
        <end position="633"/>
    </location>
</feature>
<gene>
    <name evidence="3" type="ORF">M9Y10_033650</name>
</gene>
<evidence type="ECO:0000313" key="4">
    <source>
        <dbReference type="Proteomes" id="UP001470230"/>
    </source>
</evidence>
<feature type="coiled-coil region" evidence="1">
    <location>
        <begin position="525"/>
        <end position="557"/>
    </location>
</feature>